<dbReference type="EMBL" id="JARRAF010000039">
    <property type="protein sequence ID" value="MDK2126468.1"/>
    <property type="molecule type" value="Genomic_DNA"/>
</dbReference>
<dbReference type="RefSeq" id="WP_284102787.1">
    <property type="nucleotide sequence ID" value="NZ_JARRAF010000039.1"/>
</dbReference>
<organism evidence="1 2">
    <name type="scientific">Parachitinimonas caeni</name>
    <dbReference type="NCBI Taxonomy" id="3031301"/>
    <lineage>
        <taxon>Bacteria</taxon>
        <taxon>Pseudomonadati</taxon>
        <taxon>Pseudomonadota</taxon>
        <taxon>Betaproteobacteria</taxon>
        <taxon>Neisseriales</taxon>
        <taxon>Chitinibacteraceae</taxon>
        <taxon>Parachitinimonas</taxon>
    </lineage>
</organism>
<accession>A0ABT7E2C0</accession>
<dbReference type="InterPro" id="IPR011101">
    <property type="entry name" value="DUF5131"/>
</dbReference>
<reference evidence="1" key="1">
    <citation type="submission" date="2023-03" db="EMBL/GenBank/DDBJ databases">
        <title>Chitinimonas shenzhenensis gen. nov., sp. nov., a novel member of family Burkholderiaceae isolated from activated sludge collected in Shen Zhen, China.</title>
        <authorList>
            <person name="Wang X."/>
        </authorList>
    </citation>
    <scope>NUCLEOTIDE SEQUENCE</scope>
    <source>
        <strain evidence="1">DQS-5</strain>
    </source>
</reference>
<evidence type="ECO:0000313" key="1">
    <source>
        <dbReference type="EMBL" id="MDK2126468.1"/>
    </source>
</evidence>
<dbReference type="Pfam" id="PF07505">
    <property type="entry name" value="DUF5131"/>
    <property type="match status" value="1"/>
</dbReference>
<protein>
    <submittedName>
        <fullName evidence="1">Phage Gp37/Gp68 family protein</fullName>
    </submittedName>
</protein>
<dbReference type="Proteomes" id="UP001172778">
    <property type="component" value="Unassembled WGS sequence"/>
</dbReference>
<name>A0ABT7E2C0_9NEIS</name>
<evidence type="ECO:0000313" key="2">
    <source>
        <dbReference type="Proteomes" id="UP001172778"/>
    </source>
</evidence>
<proteinExistence type="predicted"/>
<gene>
    <name evidence="1" type="ORF">PZA18_20720</name>
</gene>
<keyword evidence="2" id="KW-1185">Reference proteome</keyword>
<comment type="caution">
    <text evidence="1">The sequence shown here is derived from an EMBL/GenBank/DDBJ whole genome shotgun (WGS) entry which is preliminary data.</text>
</comment>
<sequence>MADHTGIQWTDATWNPVTGCTKVSSGCKNCYAKHQTWPRLSAMPNTIYTGRDFEQVQCHRERLDQPYHWKKPRRIFVNSMSDLFHDDVPESFVQAVFTTMATARQHQFQVLTKRPQRMLALLQRWKRNGATLRSGHGVTLPNVWLGVSIEDQETADERIPLLLKTPAFMPWVSAEPLLGPVDITPYLSPLDESALKWVVVGGESGPNARPMHPDWVKGLRDQCAKERIPFFFKQWGSWSPRSACYHTLTCGQAAADIDPDATRWPCIRLTFAGNDGQQLGNADDGDDVYMQKVGRNLSGRALQGVTYDQYPTWSTSK</sequence>